<evidence type="ECO:0000256" key="1">
    <source>
        <dbReference type="ARBA" id="ARBA00007992"/>
    </source>
</evidence>
<dbReference type="InterPro" id="IPR036188">
    <property type="entry name" value="FAD/NAD-bd_sf"/>
</dbReference>
<proteinExistence type="inferred from homology"/>
<accession>A0A4S2MNZ0</accession>
<name>A0A4S2MNZ0_9PEZI</name>
<dbReference type="EMBL" id="ML220137">
    <property type="protein sequence ID" value="TGZ78803.1"/>
    <property type="molecule type" value="Genomic_DNA"/>
</dbReference>
<feature type="domain" description="FAD-binding" evidence="7">
    <location>
        <begin position="3"/>
        <end position="338"/>
    </location>
</feature>
<dbReference type="InParanoid" id="A0A4S2MNZ0"/>
<dbReference type="SUPFAM" id="SSF51905">
    <property type="entry name" value="FAD/NAD(P)-binding domain"/>
    <property type="match status" value="1"/>
</dbReference>
<dbReference type="GO" id="GO:0071949">
    <property type="term" value="F:FAD binding"/>
    <property type="evidence" value="ECO:0007669"/>
    <property type="project" value="InterPro"/>
</dbReference>
<protein>
    <submittedName>
        <fullName evidence="8">FAD/NAD(P)-binding domain-containing protein</fullName>
    </submittedName>
</protein>
<keyword evidence="5" id="KW-0503">Monooxygenase</keyword>
<reference evidence="8 9" key="1">
    <citation type="submission" date="2019-04" db="EMBL/GenBank/DDBJ databases">
        <title>Comparative genomics and transcriptomics to analyze fruiting body development in filamentous ascomycetes.</title>
        <authorList>
            <consortium name="DOE Joint Genome Institute"/>
            <person name="Lutkenhaus R."/>
            <person name="Traeger S."/>
            <person name="Breuer J."/>
            <person name="Kuo A."/>
            <person name="Lipzen A."/>
            <person name="Pangilinan J."/>
            <person name="Dilworth D."/>
            <person name="Sandor L."/>
            <person name="Poggeler S."/>
            <person name="Barry K."/>
            <person name="Grigoriev I.V."/>
            <person name="Nowrousian M."/>
        </authorList>
    </citation>
    <scope>NUCLEOTIDE SEQUENCE [LARGE SCALE GENOMIC DNA]</scope>
    <source>
        <strain evidence="8 9">CBS 389.68</strain>
    </source>
</reference>
<evidence type="ECO:0000313" key="9">
    <source>
        <dbReference type="Proteomes" id="UP000298138"/>
    </source>
</evidence>
<dbReference type="PANTHER" id="PTHR13789:SF147">
    <property type="entry name" value="PUTATIVE (AFU_ORTHOLOGUE AFUA_2G01950)-RELATED"/>
    <property type="match status" value="1"/>
</dbReference>
<evidence type="ECO:0000256" key="6">
    <source>
        <dbReference type="SAM" id="MobiDB-lite"/>
    </source>
</evidence>
<sequence>MFDILIVGAGLGGLAAAIALRRKGHSVHVLEGAPEIKEVGAGIQIPPNSTRILHSWGLKEELLKLVVWPQSITIRRYETGKQIGFTPLHPELMDNYGYPYHVIHRHDYQQLLLTEAKRVGAKVTLNAYVTSVDESTASVTLASGKTLTADLIIGADGIRSRIRTAITRTTIEPRPTPNCAYRATIPLHKLVSNPIFTPLLSPPLCTLWIGPQRHIMAYPLRTSAPNPLYNLVLSHPSPASTPGSLEDLKSHYANWDPLVTALLSNIDSAHCIKWPIAELPVLDTWVSESGRIVLMGDAAHAMVPYLAQGAAMAVEDAAVLAECVARAKERSELGSVLAVFENQRKGRCEMVQKGSWENGVGWHLADGPKQLQRDADMRRDMEKMKMRKEEVEAEREKEKQEKRKENPNMWSDEEFQPWLFNHDAVKAARERLDEMGL</sequence>
<feature type="compositionally biased region" description="Basic and acidic residues" evidence="6">
    <location>
        <begin position="383"/>
        <end position="406"/>
    </location>
</feature>
<dbReference type="GO" id="GO:0004497">
    <property type="term" value="F:monooxygenase activity"/>
    <property type="evidence" value="ECO:0007669"/>
    <property type="project" value="UniProtKB-KW"/>
</dbReference>
<dbReference type="PANTHER" id="PTHR13789">
    <property type="entry name" value="MONOOXYGENASE"/>
    <property type="match status" value="1"/>
</dbReference>
<keyword evidence="4" id="KW-0560">Oxidoreductase</keyword>
<evidence type="ECO:0000256" key="4">
    <source>
        <dbReference type="ARBA" id="ARBA00023002"/>
    </source>
</evidence>
<dbReference type="OrthoDB" id="16820at2759"/>
<dbReference type="PRINTS" id="PR00420">
    <property type="entry name" value="RNGMNOXGNASE"/>
</dbReference>
<dbReference type="SUPFAM" id="SSF54373">
    <property type="entry name" value="FAD-linked reductases, C-terminal domain"/>
    <property type="match status" value="1"/>
</dbReference>
<keyword evidence="2" id="KW-0285">Flavoprotein</keyword>
<keyword evidence="3" id="KW-0274">FAD</keyword>
<gene>
    <name evidence="8" type="ORF">EX30DRAFT_355894</name>
</gene>
<dbReference type="AlphaFoldDB" id="A0A4S2MNZ0"/>
<keyword evidence="9" id="KW-1185">Reference proteome</keyword>
<dbReference type="Gene3D" id="3.50.50.60">
    <property type="entry name" value="FAD/NAD(P)-binding domain"/>
    <property type="match status" value="1"/>
</dbReference>
<evidence type="ECO:0000256" key="3">
    <source>
        <dbReference type="ARBA" id="ARBA00022827"/>
    </source>
</evidence>
<dbReference type="InterPro" id="IPR002938">
    <property type="entry name" value="FAD-bd"/>
</dbReference>
<dbReference type="Pfam" id="PF01494">
    <property type="entry name" value="FAD_binding_3"/>
    <property type="match status" value="1"/>
</dbReference>
<feature type="region of interest" description="Disordered" evidence="6">
    <location>
        <begin position="383"/>
        <end position="410"/>
    </location>
</feature>
<organism evidence="8 9">
    <name type="scientific">Ascodesmis nigricans</name>
    <dbReference type="NCBI Taxonomy" id="341454"/>
    <lineage>
        <taxon>Eukaryota</taxon>
        <taxon>Fungi</taxon>
        <taxon>Dikarya</taxon>
        <taxon>Ascomycota</taxon>
        <taxon>Pezizomycotina</taxon>
        <taxon>Pezizomycetes</taxon>
        <taxon>Pezizales</taxon>
        <taxon>Ascodesmidaceae</taxon>
        <taxon>Ascodesmis</taxon>
    </lineage>
</organism>
<evidence type="ECO:0000256" key="2">
    <source>
        <dbReference type="ARBA" id="ARBA00022630"/>
    </source>
</evidence>
<evidence type="ECO:0000256" key="5">
    <source>
        <dbReference type="ARBA" id="ARBA00023033"/>
    </source>
</evidence>
<evidence type="ECO:0000259" key="7">
    <source>
        <dbReference type="Pfam" id="PF01494"/>
    </source>
</evidence>
<dbReference type="Proteomes" id="UP000298138">
    <property type="component" value="Unassembled WGS sequence"/>
</dbReference>
<evidence type="ECO:0000313" key="8">
    <source>
        <dbReference type="EMBL" id="TGZ78803.1"/>
    </source>
</evidence>
<dbReference type="STRING" id="341454.A0A4S2MNZ0"/>
<dbReference type="InterPro" id="IPR050493">
    <property type="entry name" value="FAD-dep_Monooxygenase_BioMet"/>
</dbReference>
<comment type="similarity">
    <text evidence="1">Belongs to the paxM FAD-dependent monooxygenase family.</text>
</comment>